<protein>
    <submittedName>
        <fullName evidence="8">Type II toxin-antitoxin system HicA family toxin</fullName>
    </submittedName>
</protein>
<keyword evidence="2" id="KW-1277">Toxin-antitoxin system</keyword>
<dbReference type="Pfam" id="PF07927">
    <property type="entry name" value="HicA_toxin"/>
    <property type="match status" value="1"/>
</dbReference>
<evidence type="ECO:0000313" key="9">
    <source>
        <dbReference type="Proteomes" id="UP000777002"/>
    </source>
</evidence>
<dbReference type="SUPFAM" id="SSF54786">
    <property type="entry name" value="YcfA/nrd intein domain"/>
    <property type="match status" value="1"/>
</dbReference>
<accession>A0ABS2GUU0</accession>
<evidence type="ECO:0000256" key="2">
    <source>
        <dbReference type="ARBA" id="ARBA00022649"/>
    </source>
</evidence>
<dbReference type="InterPro" id="IPR012933">
    <property type="entry name" value="HicA_mRNA_interferase"/>
</dbReference>
<evidence type="ECO:0000256" key="6">
    <source>
        <dbReference type="ARBA" id="ARBA00022884"/>
    </source>
</evidence>
<sequence>MNGFYNKVVEILKRYGFYLVRHGKGDHEIWGNGKVNVTVDRHTKSRFTANKTLKDAGISERIR</sequence>
<dbReference type="Gene3D" id="3.30.920.30">
    <property type="entry name" value="Hypothetical protein"/>
    <property type="match status" value="1"/>
</dbReference>
<evidence type="ECO:0000256" key="1">
    <source>
        <dbReference type="ARBA" id="ARBA00006620"/>
    </source>
</evidence>
<dbReference type="Proteomes" id="UP000777002">
    <property type="component" value="Unassembled WGS sequence"/>
</dbReference>
<evidence type="ECO:0000256" key="3">
    <source>
        <dbReference type="ARBA" id="ARBA00022722"/>
    </source>
</evidence>
<dbReference type="InterPro" id="IPR038570">
    <property type="entry name" value="HicA_sf"/>
</dbReference>
<dbReference type="RefSeq" id="WP_205050204.1">
    <property type="nucleotide sequence ID" value="NZ_JACJKX010000007.1"/>
</dbReference>
<comment type="similarity">
    <text evidence="1">Belongs to the HicA mRNA interferase family.</text>
</comment>
<keyword evidence="4" id="KW-0255">Endonuclease</keyword>
<comment type="caution">
    <text evidence="8">The sequence shown here is derived from an EMBL/GenBank/DDBJ whole genome shotgun (WGS) entry which is preliminary data.</text>
</comment>
<evidence type="ECO:0000256" key="7">
    <source>
        <dbReference type="ARBA" id="ARBA00023016"/>
    </source>
</evidence>
<evidence type="ECO:0000313" key="8">
    <source>
        <dbReference type="EMBL" id="MBM6928617.1"/>
    </source>
</evidence>
<keyword evidence="9" id="KW-1185">Reference proteome</keyword>
<evidence type="ECO:0000256" key="4">
    <source>
        <dbReference type="ARBA" id="ARBA00022759"/>
    </source>
</evidence>
<dbReference type="EMBL" id="JACJKX010000007">
    <property type="protein sequence ID" value="MBM6928617.1"/>
    <property type="molecule type" value="Genomic_DNA"/>
</dbReference>
<name>A0ABS2GUU0_9BURK</name>
<proteinExistence type="inferred from homology"/>
<gene>
    <name evidence="8" type="ORF">H5985_04950</name>
</gene>
<keyword evidence="5" id="KW-0378">Hydrolase</keyword>
<keyword evidence="7" id="KW-0346">Stress response</keyword>
<reference evidence="8 9" key="1">
    <citation type="journal article" date="2021" name="Sci. Rep.">
        <title>The distribution of antibiotic resistance genes in chicken gut microbiota commensals.</title>
        <authorList>
            <person name="Juricova H."/>
            <person name="Matiasovicova J."/>
            <person name="Kubasova T."/>
            <person name="Cejkova D."/>
            <person name="Rychlik I."/>
        </authorList>
    </citation>
    <scope>NUCLEOTIDE SEQUENCE [LARGE SCALE GENOMIC DNA]</scope>
    <source>
        <strain evidence="8 9">An562</strain>
    </source>
</reference>
<keyword evidence="3" id="KW-0540">Nuclease</keyword>
<evidence type="ECO:0000256" key="5">
    <source>
        <dbReference type="ARBA" id="ARBA00022801"/>
    </source>
</evidence>
<organism evidence="8 9">
    <name type="scientific">Parasutterella secunda</name>
    <dbReference type="NCBI Taxonomy" id="626947"/>
    <lineage>
        <taxon>Bacteria</taxon>
        <taxon>Pseudomonadati</taxon>
        <taxon>Pseudomonadota</taxon>
        <taxon>Betaproteobacteria</taxon>
        <taxon>Burkholderiales</taxon>
        <taxon>Sutterellaceae</taxon>
        <taxon>Parasutterella</taxon>
    </lineage>
</organism>
<keyword evidence="6" id="KW-0694">RNA-binding</keyword>